<organism evidence="1 2">
    <name type="scientific">Bacillus cereus</name>
    <dbReference type="NCBI Taxonomy" id="1396"/>
    <lineage>
        <taxon>Bacteria</taxon>
        <taxon>Bacillati</taxon>
        <taxon>Bacillota</taxon>
        <taxon>Bacilli</taxon>
        <taxon>Bacillales</taxon>
        <taxon>Bacillaceae</taxon>
        <taxon>Bacillus</taxon>
        <taxon>Bacillus cereus group</taxon>
    </lineage>
</organism>
<dbReference type="EMBL" id="NUJQ01000074">
    <property type="protein sequence ID" value="PGQ04592.1"/>
    <property type="molecule type" value="Genomic_DNA"/>
</dbReference>
<dbReference type="Proteomes" id="UP000221438">
    <property type="component" value="Unassembled WGS sequence"/>
</dbReference>
<proteinExistence type="predicted"/>
<comment type="caution">
    <text evidence="1">The sequence shown here is derived from an EMBL/GenBank/DDBJ whole genome shotgun (WGS) entry which is preliminary data.</text>
</comment>
<protein>
    <submittedName>
        <fullName evidence="1">Uncharacterized protein</fullName>
    </submittedName>
</protein>
<sequence length="92" mass="10513">MIRFTILKTLLLCQNGLLFKGESGVEGNNARASVIFVNPHISYSLYKGFSPYKERRVFFENPTQKIFLLSPCIPKFGGGWYIAKPNRPKTRT</sequence>
<dbReference type="AlphaFoldDB" id="A0A2B8SMX6"/>
<reference evidence="1 2" key="1">
    <citation type="submission" date="2017-09" db="EMBL/GenBank/DDBJ databases">
        <title>Large-scale bioinformatics analysis of Bacillus genomes uncovers conserved roles of natural products in bacterial physiology.</title>
        <authorList>
            <consortium name="Agbiome Team Llc"/>
            <person name="Bleich R.M."/>
            <person name="Grubbs K.J."/>
            <person name="Santa Maria K.C."/>
            <person name="Allen S.E."/>
            <person name="Farag S."/>
            <person name="Shank E.A."/>
            <person name="Bowers A."/>
        </authorList>
    </citation>
    <scope>NUCLEOTIDE SEQUENCE [LARGE SCALE GENOMIC DNA]</scope>
    <source>
        <strain evidence="1 2">AFS046104</strain>
    </source>
</reference>
<accession>A0A2B8SMX6</accession>
<gene>
    <name evidence="1" type="ORF">COA08_29760</name>
</gene>
<evidence type="ECO:0000313" key="1">
    <source>
        <dbReference type="EMBL" id="PGQ04592.1"/>
    </source>
</evidence>
<name>A0A2B8SMX6_BACCE</name>
<evidence type="ECO:0000313" key="2">
    <source>
        <dbReference type="Proteomes" id="UP000221438"/>
    </source>
</evidence>